<evidence type="ECO:0000313" key="2">
    <source>
        <dbReference type="EMBL" id="TVO39433.1"/>
    </source>
</evidence>
<feature type="transmembrane region" description="Helical" evidence="1">
    <location>
        <begin position="47"/>
        <end position="73"/>
    </location>
</feature>
<evidence type="ECO:0000313" key="3">
    <source>
        <dbReference type="Proteomes" id="UP000319828"/>
    </source>
</evidence>
<organism evidence="2 3">
    <name type="scientific">Vibrio algivorus</name>
    <dbReference type="NCBI Taxonomy" id="1667024"/>
    <lineage>
        <taxon>Bacteria</taxon>
        <taxon>Pseudomonadati</taxon>
        <taxon>Pseudomonadota</taxon>
        <taxon>Gammaproteobacteria</taxon>
        <taxon>Vibrionales</taxon>
        <taxon>Vibrionaceae</taxon>
        <taxon>Vibrio</taxon>
    </lineage>
</organism>
<feature type="transmembrane region" description="Helical" evidence="1">
    <location>
        <begin position="116"/>
        <end position="135"/>
    </location>
</feature>
<sequence length="210" mass="24362">MIKLSDRIGIFSLLTIYLYCAQRASNDGFLNSLGLDTDVLSLEFYAILYSGFLDSIQHIFLFLAGYAIFYMFVDVKESFIRSRRGRRCLVTMNRIYKKVFKKVKVKPLRDSKEKQINFLINLIVALCLFLALMVVNEQSGKRKAVKLMTQIQSSYYTHFYVNGIQDDLAFLYCGSKVCAAYNVQKQRTEYFPNSQFSIDNNQVKAFLDNE</sequence>
<keyword evidence="1" id="KW-0812">Transmembrane</keyword>
<dbReference type="OrthoDB" id="6195921at2"/>
<evidence type="ECO:0000256" key="1">
    <source>
        <dbReference type="SAM" id="Phobius"/>
    </source>
</evidence>
<accession>A0A557PFL2</accession>
<reference evidence="2 3" key="1">
    <citation type="submission" date="2019-07" db="EMBL/GenBank/DDBJ databases">
        <title>The draft genome sequence of Vibrio algivorus M1486.</title>
        <authorList>
            <person name="Meng X."/>
        </authorList>
    </citation>
    <scope>NUCLEOTIDE SEQUENCE [LARGE SCALE GENOMIC DNA]</scope>
    <source>
        <strain evidence="2 3">M1486</strain>
    </source>
</reference>
<comment type="caution">
    <text evidence="2">The sequence shown here is derived from an EMBL/GenBank/DDBJ whole genome shotgun (WGS) entry which is preliminary data.</text>
</comment>
<gene>
    <name evidence="2" type="ORF">FOF44_02270</name>
</gene>
<keyword evidence="1" id="KW-0472">Membrane</keyword>
<dbReference type="EMBL" id="VMKJ01000002">
    <property type="protein sequence ID" value="TVO39433.1"/>
    <property type="molecule type" value="Genomic_DNA"/>
</dbReference>
<dbReference type="RefSeq" id="WP_144387347.1">
    <property type="nucleotide sequence ID" value="NZ_CANNCB010000001.1"/>
</dbReference>
<dbReference type="AlphaFoldDB" id="A0A557PFL2"/>
<keyword evidence="1" id="KW-1133">Transmembrane helix</keyword>
<proteinExistence type="predicted"/>
<protein>
    <submittedName>
        <fullName evidence="2">Uncharacterized protein</fullName>
    </submittedName>
</protein>
<name>A0A557PFL2_9VIBR</name>
<dbReference type="Proteomes" id="UP000319828">
    <property type="component" value="Unassembled WGS sequence"/>
</dbReference>